<evidence type="ECO:0000256" key="5">
    <source>
        <dbReference type="ARBA" id="ARBA00022553"/>
    </source>
</evidence>
<evidence type="ECO:0000256" key="8">
    <source>
        <dbReference type="ARBA" id="ARBA00023235"/>
    </source>
</evidence>
<dbReference type="InterPro" id="IPR016055">
    <property type="entry name" value="A-D-PHexomutase_a/b/a-I/II/III"/>
</dbReference>
<dbReference type="InterPro" id="IPR005841">
    <property type="entry name" value="Alpha-D-phosphohexomutase_SF"/>
</dbReference>
<dbReference type="Pfam" id="PF02880">
    <property type="entry name" value="PGM_PMM_III"/>
    <property type="match status" value="1"/>
</dbReference>
<evidence type="ECO:0000256" key="6">
    <source>
        <dbReference type="ARBA" id="ARBA00022723"/>
    </source>
</evidence>
<dbReference type="InterPro" id="IPR016066">
    <property type="entry name" value="A-D-PHexomutase_CS"/>
</dbReference>
<evidence type="ECO:0000256" key="1">
    <source>
        <dbReference type="ARBA" id="ARBA00000443"/>
    </source>
</evidence>
<dbReference type="PRINTS" id="PR00509">
    <property type="entry name" value="PGMPMM"/>
</dbReference>
<feature type="non-terminal residue" evidence="12">
    <location>
        <position position="1"/>
    </location>
</feature>
<dbReference type="EC" id="5.4.2.2" evidence="4"/>
<keyword evidence="13" id="KW-1185">Reference proteome</keyword>
<sequence>PKSNIIPHSTIRSTRRLRYCLIPLPPFFTNPFVTPPGHRLVLALLSRSCGRMMMFTTTTTATATATAISAVIFASIPPVDAFARPSFASYRSSSIFVNHDVQSLLPLRGGSAGSPARSSSSIAMSTDTVSEIVTVPTTPIEGMRPGTSGLRKKVEVWMGPHYVENFIQSLIDTAVDANGGKMLDTIVVAGDGRFYNNEAIQTIARILAANGVSNIWIPQNGIMSTPAVSAVIRRRTADGGGNDGDGIAQGGVVLTASHNPGGPGEDFGIKYNEGLGQPAGEEFTEALYEKTLQISSYKTITNSPDIDLAAPVGTEVQLTPTSKVTIIDPFQNYLTALKSCFDFDRLRKFGSQKGFSMVFDGMHGAGGPFAQRVLVEELGLPLSSLMRCNPLPDFGGCHPDPNLTYASELVKKMGLLPDGSADPSLDASTVPALGAANDGDGDRNLIAGAGFFVTPSDSMALICDNWESIPQFASRGGLNGVARSMPSSAALDVVAEARNIPCFVTPTGWKFFGNLMSSKESFNGKDYTPFLCGEESFGTGSDHIREKDGLWAVLAWMSILSKANEGVHDEEVLVGVKDIVNRHWAKYGRHYYCRYDYEGVDSEAANNVMNAIRENFVNGDVSSVAASDSGFKLAGAVEFSYTDPVDGSQTSKQGLILNFQLPSGDPARVVFRLSGTGSAGATIRMYLEQYEKDTSKHDMSAPVALKGLAEEALRLVKMKESTGRDAPTVIT</sequence>
<dbReference type="GO" id="GO:0004614">
    <property type="term" value="F:phosphoglucomutase activity"/>
    <property type="evidence" value="ECO:0007669"/>
    <property type="project" value="UniProtKB-EC"/>
</dbReference>
<dbReference type="EMBL" id="JALLBG020000022">
    <property type="protein sequence ID" value="KAL3771629.1"/>
    <property type="molecule type" value="Genomic_DNA"/>
</dbReference>
<keyword evidence="6" id="KW-0479">Metal-binding</keyword>
<dbReference type="NCBIfam" id="NF005737">
    <property type="entry name" value="PRK07564.1-1"/>
    <property type="match status" value="1"/>
</dbReference>
<comment type="catalytic activity">
    <reaction evidence="1">
        <text>alpha-D-glucose 1-phosphate = alpha-D-glucose 6-phosphate</text>
        <dbReference type="Rhea" id="RHEA:23536"/>
        <dbReference type="ChEBI" id="CHEBI:58225"/>
        <dbReference type="ChEBI" id="CHEBI:58601"/>
        <dbReference type="EC" id="5.4.2.2"/>
    </reaction>
</comment>
<dbReference type="Pfam" id="PF24947">
    <property type="entry name" value="PGM1_C_vert_fung"/>
    <property type="match status" value="1"/>
</dbReference>
<evidence type="ECO:0000256" key="2">
    <source>
        <dbReference type="ARBA" id="ARBA00001946"/>
    </source>
</evidence>
<gene>
    <name evidence="12" type="ORF">ACHAWU_007746</name>
</gene>
<dbReference type="PANTHER" id="PTHR22573:SF2">
    <property type="entry name" value="PHOSPHOGLUCOMUTASE"/>
    <property type="match status" value="1"/>
</dbReference>
<evidence type="ECO:0000259" key="11">
    <source>
        <dbReference type="Pfam" id="PF02880"/>
    </source>
</evidence>
<dbReference type="InterPro" id="IPR036900">
    <property type="entry name" value="A-D-PHexomutase_C_sf"/>
</dbReference>
<evidence type="ECO:0000259" key="9">
    <source>
        <dbReference type="Pfam" id="PF02878"/>
    </source>
</evidence>
<dbReference type="InterPro" id="IPR005844">
    <property type="entry name" value="A-D-PHexomutase_a/b/a-I"/>
</dbReference>
<feature type="domain" description="Alpha-D-phosphohexomutase alpha/beta/alpha" evidence="9">
    <location>
        <begin position="144"/>
        <end position="297"/>
    </location>
</feature>
<organism evidence="12 13">
    <name type="scientific">Discostella pseudostelligera</name>
    <dbReference type="NCBI Taxonomy" id="259834"/>
    <lineage>
        <taxon>Eukaryota</taxon>
        <taxon>Sar</taxon>
        <taxon>Stramenopiles</taxon>
        <taxon>Ochrophyta</taxon>
        <taxon>Bacillariophyta</taxon>
        <taxon>Coscinodiscophyceae</taxon>
        <taxon>Thalassiosirophycidae</taxon>
        <taxon>Stephanodiscales</taxon>
        <taxon>Stephanodiscaceae</taxon>
        <taxon>Discostella</taxon>
    </lineage>
</organism>
<dbReference type="InterPro" id="IPR005846">
    <property type="entry name" value="A-D-PHexomutase_a/b/a-III"/>
</dbReference>
<dbReference type="AlphaFoldDB" id="A0ABD3N7M8"/>
<dbReference type="GO" id="GO:0046872">
    <property type="term" value="F:metal ion binding"/>
    <property type="evidence" value="ECO:0007669"/>
    <property type="project" value="UniProtKB-KW"/>
</dbReference>
<dbReference type="PANTHER" id="PTHR22573">
    <property type="entry name" value="PHOSPHOHEXOMUTASE FAMILY MEMBER"/>
    <property type="match status" value="1"/>
</dbReference>
<evidence type="ECO:0000313" key="12">
    <source>
        <dbReference type="EMBL" id="KAL3771629.1"/>
    </source>
</evidence>
<accession>A0ABD3N7M8</accession>
<dbReference type="InterPro" id="IPR005845">
    <property type="entry name" value="A-D-PHexomutase_a/b/a-II"/>
</dbReference>
<dbReference type="Pfam" id="PF02878">
    <property type="entry name" value="PGM_PMM_I"/>
    <property type="match status" value="1"/>
</dbReference>
<keyword evidence="8" id="KW-0413">Isomerase</keyword>
<dbReference type="Gene3D" id="3.30.310.50">
    <property type="entry name" value="Alpha-D-phosphohexomutase, C-terminal domain"/>
    <property type="match status" value="1"/>
</dbReference>
<evidence type="ECO:0000313" key="13">
    <source>
        <dbReference type="Proteomes" id="UP001530293"/>
    </source>
</evidence>
<evidence type="ECO:0000256" key="7">
    <source>
        <dbReference type="ARBA" id="ARBA00022842"/>
    </source>
</evidence>
<keyword evidence="7" id="KW-0460">Magnesium</keyword>
<dbReference type="FunFam" id="3.40.120.10:FF:000004">
    <property type="entry name" value="Phosphoglucomutase 5"/>
    <property type="match status" value="1"/>
</dbReference>
<reference evidence="12 13" key="1">
    <citation type="submission" date="2024-10" db="EMBL/GenBank/DDBJ databases">
        <title>Updated reference genomes for cyclostephanoid diatoms.</title>
        <authorList>
            <person name="Roberts W.R."/>
            <person name="Alverson A.J."/>
        </authorList>
    </citation>
    <scope>NUCLEOTIDE SEQUENCE [LARGE SCALE GENOMIC DNA]</scope>
    <source>
        <strain evidence="12 13">AJA232-27</strain>
    </source>
</reference>
<feature type="domain" description="Alpha-D-phosphohexomutase alpha/beta/alpha" evidence="11">
    <location>
        <begin position="475"/>
        <end position="567"/>
    </location>
</feature>
<evidence type="ECO:0000259" key="10">
    <source>
        <dbReference type="Pfam" id="PF02879"/>
    </source>
</evidence>
<dbReference type="SUPFAM" id="SSF55957">
    <property type="entry name" value="Phosphoglucomutase, C-terminal domain"/>
    <property type="match status" value="1"/>
</dbReference>
<dbReference type="Proteomes" id="UP001530293">
    <property type="component" value="Unassembled WGS sequence"/>
</dbReference>
<proteinExistence type="inferred from homology"/>
<dbReference type="Pfam" id="PF02879">
    <property type="entry name" value="PGM_PMM_II"/>
    <property type="match status" value="1"/>
</dbReference>
<name>A0ABD3N7M8_9STRA</name>
<evidence type="ECO:0000256" key="3">
    <source>
        <dbReference type="ARBA" id="ARBA00010231"/>
    </source>
</evidence>
<dbReference type="PROSITE" id="PS00710">
    <property type="entry name" value="PGM_PMM"/>
    <property type="match status" value="1"/>
</dbReference>
<comment type="similarity">
    <text evidence="3">Belongs to the phosphohexose mutase family.</text>
</comment>
<protein>
    <recommendedName>
        <fullName evidence="4">phosphoglucomutase (alpha-D-glucose-1,6-bisphosphate-dependent)</fullName>
        <ecNumber evidence="4">5.4.2.2</ecNumber>
    </recommendedName>
</protein>
<feature type="domain" description="Alpha-D-phosphohexomutase alpha/beta/alpha" evidence="10">
    <location>
        <begin position="333"/>
        <end position="447"/>
    </location>
</feature>
<dbReference type="Gene3D" id="3.40.120.10">
    <property type="entry name" value="Alpha-D-Glucose-1,6-Bisphosphate, subunit A, domain 3"/>
    <property type="match status" value="3"/>
</dbReference>
<dbReference type="SUPFAM" id="SSF53738">
    <property type="entry name" value="Phosphoglucomutase, first 3 domains"/>
    <property type="match status" value="3"/>
</dbReference>
<dbReference type="InterPro" id="IPR045244">
    <property type="entry name" value="PGM"/>
</dbReference>
<comment type="caution">
    <text evidence="12">The sequence shown here is derived from an EMBL/GenBank/DDBJ whole genome shotgun (WGS) entry which is preliminary data.</text>
</comment>
<keyword evidence="5" id="KW-0597">Phosphoprotein</keyword>
<dbReference type="FunFam" id="3.30.310.50:FF:000002">
    <property type="entry name" value="Phosphoglucomutase 5"/>
    <property type="match status" value="1"/>
</dbReference>
<comment type="cofactor">
    <cofactor evidence="2">
        <name>Mg(2+)</name>
        <dbReference type="ChEBI" id="CHEBI:18420"/>
    </cofactor>
</comment>
<evidence type="ECO:0000256" key="4">
    <source>
        <dbReference type="ARBA" id="ARBA00012728"/>
    </source>
</evidence>